<dbReference type="InterPro" id="IPR049058">
    <property type="entry name" value="NAD_Glu_DH_HM2"/>
</dbReference>
<accession>A0AAP3UYC5</accession>
<dbReference type="Pfam" id="PF21075">
    <property type="entry name" value="GDH_ACT1"/>
    <property type="match status" value="1"/>
</dbReference>
<proteinExistence type="predicted"/>
<keyword evidence="1" id="KW-0560">Oxidoreductase</keyword>
<sequence length="1621" mass="178837">MAGRAEARKVELVDEVVRLVGARLPAGPGELVGRFVRRYLRDVAPEDLLDRQALDLYGAVLAHFRAGEQRRGGATKVRAYNPDLEQHGWQSTHTIVEIVNDDMPFLVDSVSMELSRHGLGIHLIIHPIMTVRRDAQGRLEDVADERRAADDGWQAESFMHFEIDRQSDEALLGRLEEDLARVLGDVRRAVEDWPEMRRRLDEAIAEWASSAPVELRRDGEVEAFLRWLADDHFTFLGAAGYVLEDGAGAPMLRQTTGSALGILRDREAGGLSQSFSDLSPAARERARDPAVPLIVTKASSRSTVHRAAYLDYLGIKRYGPDGGVVGEHRFLGLLTSTAYNESPRDIPLLQRKVEQLLARSGFSRSGHAGKAFLHILETYPRDELLQTDEDSLFEIAMEILHLQDRQRLRLFLRRDPFERFVSCIVFVPRERYNTALRERLEGILKAALGAAESEWQAQVSESLLARIVFTFRTPSGVPGEIDVADLERKLVEASQNWIDQLRAALADALGEEEGNRLLRLYGRSFAPSYQDTVPARAALPDIRHLDALAAGRQGPLALSLYRRLEDAAETVRFKIIRPDEPVLLSDALPILENMGVKVLSEEPTHLRSGEGRAFSIHDFGMQPLLASPVGVDEVRTKFQDAFLQVWTGRAENDGFNGLVLAAGLETRQITVLRAYFRYLLQLGVPFSQSYAERTLLANPALARLLVELFEARFDPARAEREAAVAAIEQAIEQALDQVAVLDEDRIVRAYLALIRATLRTNAWQRGPDGGPKEQLSFKIDPAAAPYMPVPRPAYEIFVYAPFVEGVHLRGGKVARGGLRWSDRREDFRTEVLGLMKAQMVKNSVIVPVGAKGGFVVKQPPASGDRAALQQEAVRCYRSFLSGMLDITDNRVQGNVVPPRDVVRYDGDDPYLVVAADKGTATFSDIANALSRDYGFWLDDAFASGGSAGYDHKGMGITARGAWESVRRHFRELGHDPQSEPFTCVGVGDMSGDVFGNGMLMSRQIRLIAAFDHRHVFLDPDPDPATSFAERQRLFDLPRSSWADYDAGLISAGGGVWPRSAKRIQLSPQARAALAIGAESLSPAELCNAILKAPVDLLWNGGIGTFVKASTESHAEAQDRTNDTLRVNGAELRCRIVGEGGNLGMTQRGRIEFAAHGGRLNTDFIDNSAGVDCSDHEVNIKVLLNEVVAAGDMTLKQRDELLAAMTEEVGALVLRDNVLQNLALSVGQALGEELADARAGLMRRLERRGRLDRDIEMLPSDAELAERRKTGGGMTRPEAAVLLSYAKMTLYDDILASELPDRVYFLNSLVKYFPRPLRKRYPEEIARHRLRREIIATLLANSLINRGLEVFVSQLGDQTGSSLTEIVMAFVVARDAFDLVPFWGEVEALPESVPSALQIELLVAARQVLIAGTRWFLTSARRPLVIREAVGRFQPDIARLREALEEVLAAPHLARFREQLARYSALGIEPPLARAAAGLAQLVPASDIVAVARGRVGEEGGDLLLPAAVTYFALDAALELDRLREQLRGAPVHSRWDRLALGSLEDRLSEVLRRLTARALEHGLGRSGPAAAQEEVEAYLEGLHGHARYREIVEDIAAAPAPDLAMLSVAVGVLNEVGVVAE</sequence>
<dbReference type="Gene3D" id="3.40.50.720">
    <property type="entry name" value="NAD(P)-binding Rossmann-like Domain"/>
    <property type="match status" value="1"/>
</dbReference>
<dbReference type="SUPFAM" id="SSF53223">
    <property type="entry name" value="Aminoacid dehydrogenase-like, N-terminal domain"/>
    <property type="match status" value="1"/>
</dbReference>
<dbReference type="Pfam" id="PF21073">
    <property type="entry name" value="GDH_HM1"/>
    <property type="match status" value="1"/>
</dbReference>
<feature type="domain" description="NAD-glutamate dehydrogenase ACT2" evidence="6">
    <location>
        <begin position="409"/>
        <end position="497"/>
    </location>
</feature>
<evidence type="ECO:0000313" key="8">
    <source>
        <dbReference type="EMBL" id="MDF1584904.1"/>
    </source>
</evidence>
<dbReference type="InterPro" id="IPR049064">
    <property type="entry name" value="NAD_Glu_DH_ACT3"/>
</dbReference>
<dbReference type="InterPro" id="IPR049056">
    <property type="entry name" value="NAD_Glu_DH_HM3"/>
</dbReference>
<feature type="domain" description="NAD-glutamate dehydrogenase catalytic" evidence="3">
    <location>
        <begin position="731"/>
        <end position="1225"/>
    </location>
</feature>
<evidence type="ECO:0000256" key="1">
    <source>
        <dbReference type="ARBA" id="ARBA00023002"/>
    </source>
</evidence>
<gene>
    <name evidence="8" type="ORF">PZ740_00725</name>
</gene>
<evidence type="ECO:0000313" key="9">
    <source>
        <dbReference type="Proteomes" id="UP001301140"/>
    </source>
</evidence>
<dbReference type="Pfam" id="PF21078">
    <property type="entry name" value="GDH_HM3"/>
    <property type="match status" value="1"/>
</dbReference>
<evidence type="ECO:0000259" key="4">
    <source>
        <dbReference type="Pfam" id="PF21074"/>
    </source>
</evidence>
<comment type="caution">
    <text evidence="8">The sequence shown here is derived from an EMBL/GenBank/DDBJ whole genome shotgun (WGS) entry which is preliminary data.</text>
</comment>
<evidence type="ECO:0000256" key="2">
    <source>
        <dbReference type="SAM" id="Coils"/>
    </source>
</evidence>
<keyword evidence="9" id="KW-1185">Reference proteome</keyword>
<dbReference type="InterPro" id="IPR048381">
    <property type="entry name" value="GDH_C"/>
</dbReference>
<keyword evidence="2" id="KW-0175">Coiled coil</keyword>
<dbReference type="InterPro" id="IPR049059">
    <property type="entry name" value="NAD_Glu_DH_HM1"/>
</dbReference>
<dbReference type="RefSeq" id="WP_327787312.1">
    <property type="nucleotide sequence ID" value="NZ_JARGEQ010000002.1"/>
</dbReference>
<dbReference type="SUPFAM" id="SSF51735">
    <property type="entry name" value="NAD(P)-binding Rossmann-fold domains"/>
    <property type="match status" value="1"/>
</dbReference>
<dbReference type="PIRSF" id="PIRSF036761">
    <property type="entry name" value="GDH_Mll4104"/>
    <property type="match status" value="1"/>
</dbReference>
<dbReference type="InterPro" id="IPR024727">
    <property type="entry name" value="NAD_Glu_DH_N_ACT1"/>
</dbReference>
<reference evidence="8 9" key="1">
    <citation type="submission" date="2023-03" db="EMBL/GenBank/DDBJ databases">
        <title>YIM 152171 draft genome.</title>
        <authorList>
            <person name="Yang Z."/>
        </authorList>
    </citation>
    <scope>NUCLEOTIDE SEQUENCE [LARGE SCALE GENOMIC DNA]</scope>
    <source>
        <strain evidence="8 9">YIM 152171</strain>
    </source>
</reference>
<dbReference type="GO" id="GO:0004069">
    <property type="term" value="F:L-aspartate:2-oxoglutarate aminotransferase activity"/>
    <property type="evidence" value="ECO:0007669"/>
    <property type="project" value="InterPro"/>
</dbReference>
<dbReference type="Pfam" id="PF21077">
    <property type="entry name" value="GDH_ACT3"/>
    <property type="match status" value="1"/>
</dbReference>
<dbReference type="Pfam" id="PF21079">
    <property type="entry name" value="GDH_HM2"/>
    <property type="match status" value="1"/>
</dbReference>
<dbReference type="InterPro" id="IPR007780">
    <property type="entry name" value="NAD_Glu_DH_bac"/>
</dbReference>
<organism evidence="8 9">
    <name type="scientific">Marinimicrococcus flavescens</name>
    <dbReference type="NCBI Taxonomy" id="3031815"/>
    <lineage>
        <taxon>Bacteria</taxon>
        <taxon>Pseudomonadati</taxon>
        <taxon>Pseudomonadota</taxon>
        <taxon>Alphaproteobacteria</taxon>
        <taxon>Geminicoccales</taxon>
        <taxon>Geminicoccaceae</taxon>
        <taxon>Marinimicrococcus</taxon>
    </lineage>
</organism>
<dbReference type="PANTHER" id="PTHR43403">
    <property type="entry name" value="NAD-SPECIFIC GLUTAMATE DEHYDROGENASE"/>
    <property type="match status" value="1"/>
</dbReference>
<feature type="domain" description="NAD-glutamate dehydrogenase ACT3" evidence="7">
    <location>
        <begin position="556"/>
        <end position="624"/>
    </location>
</feature>
<dbReference type="Pfam" id="PF05088">
    <property type="entry name" value="Bac_GDH_CD"/>
    <property type="match status" value="1"/>
</dbReference>
<dbReference type="EMBL" id="JARGEQ010000002">
    <property type="protein sequence ID" value="MDF1584904.1"/>
    <property type="molecule type" value="Genomic_DNA"/>
</dbReference>
<dbReference type="GO" id="GO:0006538">
    <property type="term" value="P:L-glutamate catabolic process"/>
    <property type="evidence" value="ECO:0007669"/>
    <property type="project" value="InterPro"/>
</dbReference>
<evidence type="ECO:0000259" key="6">
    <source>
        <dbReference type="Pfam" id="PF21076"/>
    </source>
</evidence>
<feature type="coiled-coil region" evidence="2">
    <location>
        <begin position="717"/>
        <end position="744"/>
    </location>
</feature>
<evidence type="ECO:0000259" key="5">
    <source>
        <dbReference type="Pfam" id="PF21075"/>
    </source>
</evidence>
<feature type="domain" description="NAD-glutamate dehydrogenase N-terminal ACT1" evidence="5">
    <location>
        <begin position="35"/>
        <end position="179"/>
    </location>
</feature>
<dbReference type="InterPro" id="IPR028971">
    <property type="entry name" value="NAD-GDH_cat"/>
</dbReference>
<dbReference type="InterPro" id="IPR036291">
    <property type="entry name" value="NAD(P)-bd_dom_sf"/>
</dbReference>
<dbReference type="InterPro" id="IPR049062">
    <property type="entry name" value="NAD_Glu_DH_ACT2"/>
</dbReference>
<protein>
    <submittedName>
        <fullName evidence="8">NAD-glutamate dehydrogenase</fullName>
    </submittedName>
</protein>
<dbReference type="PANTHER" id="PTHR43403:SF1">
    <property type="entry name" value="NAD-SPECIFIC GLUTAMATE DEHYDROGENASE"/>
    <property type="match status" value="1"/>
</dbReference>
<feature type="domain" description="NAD-specific glutamate dehydrogenase C-terminal" evidence="4">
    <location>
        <begin position="1271"/>
        <end position="1614"/>
    </location>
</feature>
<dbReference type="Proteomes" id="UP001301140">
    <property type="component" value="Unassembled WGS sequence"/>
</dbReference>
<dbReference type="InterPro" id="IPR046346">
    <property type="entry name" value="Aminoacid_DH-like_N_sf"/>
</dbReference>
<dbReference type="GO" id="GO:0004352">
    <property type="term" value="F:glutamate dehydrogenase (NAD+) activity"/>
    <property type="evidence" value="ECO:0007669"/>
    <property type="project" value="InterPro"/>
</dbReference>
<dbReference type="Pfam" id="PF21076">
    <property type="entry name" value="GDH_ACT2"/>
    <property type="match status" value="1"/>
</dbReference>
<evidence type="ECO:0000259" key="3">
    <source>
        <dbReference type="Pfam" id="PF05088"/>
    </source>
</evidence>
<name>A0AAP3UYC5_9PROT</name>
<dbReference type="Pfam" id="PF21074">
    <property type="entry name" value="GDH_C"/>
    <property type="match status" value="1"/>
</dbReference>
<evidence type="ECO:0000259" key="7">
    <source>
        <dbReference type="Pfam" id="PF21077"/>
    </source>
</evidence>